<evidence type="ECO:0000256" key="1">
    <source>
        <dbReference type="ARBA" id="ARBA00008129"/>
    </source>
</evidence>
<name>A0A0C5VI87_9GAMM</name>
<dbReference type="InterPro" id="IPR036526">
    <property type="entry name" value="C-N_Hydrolase_sf"/>
</dbReference>
<sequence length="317" mass="34963">MQTAPVYFDKNASTEKACRLIRESGKKGAKIVVFGESWLPGYPFFTHAPPFSSIWQNSMKMYLENAVEVPSKTTDKICKAAKDASTDVVIGIAELDGQTKGTIYCTLLYISHDGKIIGRHRKLKPTFEERMVWGDGDGVGLTAFERPYGRISGLSCGEHNMVLPSYALMSQGTQIHISAWPFPDFISDSHPAKGLAMARAFAIQGRCFVIASASLLQRSDLPDEYHTLVDGWKFAPGEGGSCVIGPDGEVIEKLRDNEDNILQVDISLEAITPFKALFDVAGHYSRPDVLQLHINRGPRRSTLDINTTPEQLCILPE</sequence>
<protein>
    <submittedName>
        <fullName evidence="4">Putative amidohydrolase</fullName>
        <ecNumber evidence="4">3.5.1.4</ecNumber>
    </submittedName>
</protein>
<keyword evidence="4" id="KW-0378">Hydrolase</keyword>
<feature type="domain" description="CN hydrolase" evidence="3">
    <location>
        <begin position="1"/>
        <end position="268"/>
    </location>
</feature>
<dbReference type="InterPro" id="IPR000132">
    <property type="entry name" value="Nitrilase/CN_hydratase_CS"/>
</dbReference>
<dbReference type="STRING" id="1445510.YC6258_01023"/>
<evidence type="ECO:0000313" key="5">
    <source>
        <dbReference type="Proteomes" id="UP000032266"/>
    </source>
</evidence>
<dbReference type="EC" id="3.5.1.4" evidence="4"/>
<dbReference type="KEGG" id="gsn:YC6258_01023"/>
<evidence type="ECO:0000256" key="2">
    <source>
        <dbReference type="PROSITE-ProRule" id="PRU10139"/>
    </source>
</evidence>
<dbReference type="Gene3D" id="3.60.110.10">
    <property type="entry name" value="Carbon-nitrogen hydrolase"/>
    <property type="match status" value="1"/>
</dbReference>
<dbReference type="PANTHER" id="PTHR46044">
    <property type="entry name" value="NITRILASE"/>
    <property type="match status" value="1"/>
</dbReference>
<dbReference type="HOGENOM" id="CLU_030130_6_2_6"/>
<dbReference type="PATRIC" id="fig|1445510.3.peg.999"/>
<proteinExistence type="inferred from homology"/>
<dbReference type="InterPro" id="IPR003010">
    <property type="entry name" value="C-N_Hydrolase"/>
</dbReference>
<dbReference type="SMR" id="A0A0C5VI87"/>
<dbReference type="EMBL" id="CP007142">
    <property type="protein sequence ID" value="AJQ93073.1"/>
    <property type="molecule type" value="Genomic_DNA"/>
</dbReference>
<accession>A0A0C5VI87</accession>
<gene>
    <name evidence="4" type="ORF">YC6258_01023</name>
</gene>
<dbReference type="Pfam" id="PF00795">
    <property type="entry name" value="CN_hydrolase"/>
    <property type="match status" value="1"/>
</dbReference>
<feature type="active site" description="Proton acceptor" evidence="2">
    <location>
        <position position="36"/>
    </location>
</feature>
<dbReference type="GO" id="GO:0000257">
    <property type="term" value="F:nitrilase activity"/>
    <property type="evidence" value="ECO:0007669"/>
    <property type="project" value="UniProtKB-ARBA"/>
</dbReference>
<dbReference type="SUPFAM" id="SSF56317">
    <property type="entry name" value="Carbon-nitrogen hydrolase"/>
    <property type="match status" value="1"/>
</dbReference>
<dbReference type="GO" id="GO:0004040">
    <property type="term" value="F:amidase activity"/>
    <property type="evidence" value="ECO:0007669"/>
    <property type="project" value="UniProtKB-EC"/>
</dbReference>
<dbReference type="PROSITE" id="PS00920">
    <property type="entry name" value="NITRIL_CHT_1"/>
    <property type="match status" value="1"/>
</dbReference>
<dbReference type="InterPro" id="IPR044149">
    <property type="entry name" value="Nitrilases_CHs"/>
</dbReference>
<reference evidence="4 5" key="1">
    <citation type="submission" date="2014-01" db="EMBL/GenBank/DDBJ databases">
        <title>Full genme sequencing of cellulolytic bacterium Gynuella sunshinyii YC6258T gen. nov., sp. nov.</title>
        <authorList>
            <person name="Khan H."/>
            <person name="Chung E.J."/>
            <person name="Chung Y.R."/>
        </authorList>
    </citation>
    <scope>NUCLEOTIDE SEQUENCE [LARGE SCALE GENOMIC DNA]</scope>
    <source>
        <strain evidence="4 5">YC6258</strain>
    </source>
</reference>
<evidence type="ECO:0000313" key="4">
    <source>
        <dbReference type="EMBL" id="AJQ93073.1"/>
    </source>
</evidence>
<keyword evidence="5" id="KW-1185">Reference proteome</keyword>
<evidence type="ECO:0000259" key="3">
    <source>
        <dbReference type="PROSITE" id="PS50263"/>
    </source>
</evidence>
<dbReference type="PROSITE" id="PS50263">
    <property type="entry name" value="CN_HYDROLASE"/>
    <property type="match status" value="1"/>
</dbReference>
<dbReference type="AlphaFoldDB" id="A0A0C5VI87"/>
<dbReference type="Proteomes" id="UP000032266">
    <property type="component" value="Chromosome"/>
</dbReference>
<dbReference type="PANTHER" id="PTHR46044:SF1">
    <property type="entry name" value="CN HYDROLASE DOMAIN-CONTAINING PROTEIN"/>
    <property type="match status" value="1"/>
</dbReference>
<comment type="similarity">
    <text evidence="1">Belongs to the carbon-nitrogen hydrolase superfamily. Nitrilase family.</text>
</comment>
<organism evidence="4 5">
    <name type="scientific">Gynuella sunshinyii YC6258</name>
    <dbReference type="NCBI Taxonomy" id="1445510"/>
    <lineage>
        <taxon>Bacteria</taxon>
        <taxon>Pseudomonadati</taxon>
        <taxon>Pseudomonadota</taxon>
        <taxon>Gammaproteobacteria</taxon>
        <taxon>Oceanospirillales</taxon>
        <taxon>Saccharospirillaceae</taxon>
        <taxon>Gynuella</taxon>
    </lineage>
</organism>
<dbReference type="CDD" id="cd07564">
    <property type="entry name" value="nitrilases_CHs"/>
    <property type="match status" value="1"/>
</dbReference>